<sequence>MADCYVGEIRPFAGNYVPDGWLPCDGRLLSISSYEVLYSLLGTAFGGDGRTTFGIPDLRGRLPIGTGLGTGLTNRSFASSGGSESVSLALSQTPAHSHAFNVGTGAATQNSPANNLYANPAPNVFYATTATPGSAAQVLSADTIGASGGGNLLHENRMPALAINYMIATNGIYPQPA</sequence>
<dbReference type="InterPro" id="IPR011083">
    <property type="entry name" value="Phage_tail_collar_dom"/>
</dbReference>
<keyword evidence="3" id="KW-1185">Reference proteome</keyword>
<organism evidence="2 3">
    <name type="scientific">Methylomonas fluvii</name>
    <dbReference type="NCBI Taxonomy" id="1854564"/>
    <lineage>
        <taxon>Bacteria</taxon>
        <taxon>Pseudomonadati</taxon>
        <taxon>Pseudomonadota</taxon>
        <taxon>Gammaproteobacteria</taxon>
        <taxon>Methylococcales</taxon>
        <taxon>Methylococcaceae</taxon>
        <taxon>Methylomonas</taxon>
    </lineage>
</organism>
<dbReference type="EMBL" id="JACXST010000003">
    <property type="protein sequence ID" value="MBD9362471.1"/>
    <property type="molecule type" value="Genomic_DNA"/>
</dbReference>
<dbReference type="Gene3D" id="3.90.1340.10">
    <property type="entry name" value="Phage tail collar domain"/>
    <property type="match status" value="1"/>
</dbReference>
<dbReference type="SUPFAM" id="SSF88874">
    <property type="entry name" value="Receptor-binding domain of short tail fibre protein gp12"/>
    <property type="match status" value="1"/>
</dbReference>
<dbReference type="Pfam" id="PF07484">
    <property type="entry name" value="Collar"/>
    <property type="match status" value="1"/>
</dbReference>
<dbReference type="InterPro" id="IPR037053">
    <property type="entry name" value="Phage_tail_collar_dom_sf"/>
</dbReference>
<evidence type="ECO:0000313" key="3">
    <source>
        <dbReference type="Proteomes" id="UP000641152"/>
    </source>
</evidence>
<feature type="domain" description="Phage tail collar" evidence="1">
    <location>
        <begin position="7"/>
        <end position="63"/>
    </location>
</feature>
<accession>A0ABR9DI38</accession>
<evidence type="ECO:0000259" key="1">
    <source>
        <dbReference type="Pfam" id="PF07484"/>
    </source>
</evidence>
<reference evidence="2 3" key="1">
    <citation type="submission" date="2020-09" db="EMBL/GenBank/DDBJ databases">
        <title>Methylomonas albis sp. nov. and Methylomonas fluvii sp. nov.: Two cold-adapted methanotrophs from the River Elbe and an amended description of Methylovulum psychrotolerans strain Eb1.</title>
        <authorList>
            <person name="Bussmann I.K."/>
            <person name="Klings K.-W."/>
            <person name="Warnstedt J."/>
            <person name="Hoppert M."/>
            <person name="Saborowski A."/>
            <person name="Horn F."/>
            <person name="Liebner S."/>
        </authorList>
    </citation>
    <scope>NUCLEOTIDE SEQUENCE [LARGE SCALE GENOMIC DNA]</scope>
    <source>
        <strain evidence="2 3">EbB</strain>
    </source>
</reference>
<protein>
    <submittedName>
        <fullName evidence="2">Phage tail protein</fullName>
    </submittedName>
</protein>
<proteinExistence type="predicted"/>
<gene>
    <name evidence="2" type="ORF">EBB_18540</name>
</gene>
<dbReference type="Proteomes" id="UP000641152">
    <property type="component" value="Unassembled WGS sequence"/>
</dbReference>
<comment type="caution">
    <text evidence="2">The sequence shown here is derived from an EMBL/GenBank/DDBJ whole genome shotgun (WGS) entry which is preliminary data.</text>
</comment>
<dbReference type="RefSeq" id="WP_192395246.1">
    <property type="nucleotide sequence ID" value="NZ_CAJHIU010000003.1"/>
</dbReference>
<name>A0ABR9DI38_9GAMM</name>
<evidence type="ECO:0000313" key="2">
    <source>
        <dbReference type="EMBL" id="MBD9362471.1"/>
    </source>
</evidence>